<dbReference type="RefSeq" id="XP_022393596.1">
    <property type="nucleotide sequence ID" value="XM_022528679.1"/>
</dbReference>
<comment type="caution">
    <text evidence="10">The sequence shown here is derived from an EMBL/GenBank/DDBJ whole genome shotgun (WGS) entry which is preliminary data.</text>
</comment>
<evidence type="ECO:0000256" key="1">
    <source>
        <dbReference type="ARBA" id="ARBA00001971"/>
    </source>
</evidence>
<dbReference type="SUPFAM" id="SSF48264">
    <property type="entry name" value="Cytochrome P450"/>
    <property type="match status" value="1"/>
</dbReference>
<keyword evidence="7 9" id="KW-0503">Monooxygenase</keyword>
<dbReference type="GeneID" id="34444939"/>
<dbReference type="InterPro" id="IPR036396">
    <property type="entry name" value="Cyt_P450_sf"/>
</dbReference>
<evidence type="ECO:0000313" key="11">
    <source>
        <dbReference type="Proteomes" id="UP000179179"/>
    </source>
</evidence>
<protein>
    <recommendedName>
        <fullName evidence="12">Cytochrome P450</fullName>
    </recommendedName>
</protein>
<gene>
    <name evidence="10" type="ORF">ABOM_001549</name>
</gene>
<keyword evidence="4 8" id="KW-0479">Metal-binding</keyword>
<proteinExistence type="inferred from homology"/>
<comment type="cofactor">
    <cofactor evidence="1 8">
        <name>heme</name>
        <dbReference type="ChEBI" id="CHEBI:30413"/>
    </cofactor>
</comment>
<name>A0A1F8AEQ0_9EURO</name>
<dbReference type="GO" id="GO:0004497">
    <property type="term" value="F:monooxygenase activity"/>
    <property type="evidence" value="ECO:0007669"/>
    <property type="project" value="UniProtKB-KW"/>
</dbReference>
<dbReference type="InterPro" id="IPR017972">
    <property type="entry name" value="Cyt_P450_CS"/>
</dbReference>
<dbReference type="InterPro" id="IPR001128">
    <property type="entry name" value="Cyt_P450"/>
</dbReference>
<keyword evidence="3 8" id="KW-0349">Heme</keyword>
<evidence type="ECO:0000256" key="8">
    <source>
        <dbReference type="PIRSR" id="PIRSR602401-1"/>
    </source>
</evidence>
<evidence type="ECO:0000256" key="3">
    <source>
        <dbReference type="ARBA" id="ARBA00022617"/>
    </source>
</evidence>
<evidence type="ECO:0000256" key="7">
    <source>
        <dbReference type="ARBA" id="ARBA00023033"/>
    </source>
</evidence>
<dbReference type="Proteomes" id="UP000179179">
    <property type="component" value="Unassembled WGS sequence"/>
</dbReference>
<keyword evidence="11" id="KW-1185">Reference proteome</keyword>
<accession>A0A1F8AEQ0</accession>
<dbReference type="PROSITE" id="PS00086">
    <property type="entry name" value="CYTOCHROME_P450"/>
    <property type="match status" value="1"/>
</dbReference>
<dbReference type="AlphaFoldDB" id="A0A1F8AEQ0"/>
<reference evidence="10 11" key="1">
    <citation type="journal article" date="2016" name="Genome Biol. Evol.">
        <title>Draft genome sequence of an aflatoxigenic Aspergillus species, A. bombycis.</title>
        <authorList>
            <person name="Moore G.G."/>
            <person name="Mack B.M."/>
            <person name="Beltz S.B."/>
            <person name="Gilbert M.K."/>
        </authorList>
    </citation>
    <scope>NUCLEOTIDE SEQUENCE [LARGE SCALE GENOMIC DNA]</scope>
    <source>
        <strain evidence="11">NRRL 26010</strain>
    </source>
</reference>
<keyword evidence="5 9" id="KW-0560">Oxidoreductase</keyword>
<evidence type="ECO:0008006" key="12">
    <source>
        <dbReference type="Google" id="ProtNLM"/>
    </source>
</evidence>
<feature type="binding site" description="axial binding residue" evidence="8">
    <location>
        <position position="163"/>
    </location>
    <ligand>
        <name>heme</name>
        <dbReference type="ChEBI" id="CHEBI:30413"/>
    </ligand>
    <ligandPart>
        <name>Fe</name>
        <dbReference type="ChEBI" id="CHEBI:18248"/>
    </ligandPart>
</feature>
<dbReference type="GO" id="GO:0016705">
    <property type="term" value="F:oxidoreductase activity, acting on paired donors, with incorporation or reduction of molecular oxygen"/>
    <property type="evidence" value="ECO:0007669"/>
    <property type="project" value="InterPro"/>
</dbReference>
<dbReference type="PRINTS" id="PR00463">
    <property type="entry name" value="EP450I"/>
</dbReference>
<dbReference type="STRING" id="109264.A0A1F8AEQ0"/>
<evidence type="ECO:0000256" key="9">
    <source>
        <dbReference type="RuleBase" id="RU000461"/>
    </source>
</evidence>
<sequence>MPGYHEIAYFSIHWNNSNEQHTALGLSWQIPNVESRKLPYLLYAIACPENAAVQTRLREEILRLPLGGTLALWNNLYINAVIKETFRLYPTVISTLPRIVTAEFHVGNMALPAGTVVGMQNYVYQRDPSIFPHPDLFKPERWLESTTEMDLSLTPFSVGRRNCIGQNLAWEELHLAVDVRMRAEFALVVSKEMKSGDMDMEDRFNIAPKARHLLLEVLPLS</sequence>
<dbReference type="PRINTS" id="PR00385">
    <property type="entry name" value="P450"/>
</dbReference>
<dbReference type="PANTHER" id="PTHR24305:SF210">
    <property type="entry name" value="CYTOCHROME P450 MONOOXYGENASE ASQL-RELATED"/>
    <property type="match status" value="1"/>
</dbReference>
<evidence type="ECO:0000256" key="6">
    <source>
        <dbReference type="ARBA" id="ARBA00023004"/>
    </source>
</evidence>
<evidence type="ECO:0000256" key="2">
    <source>
        <dbReference type="ARBA" id="ARBA00010617"/>
    </source>
</evidence>
<dbReference type="InterPro" id="IPR002401">
    <property type="entry name" value="Cyt_P450_E_grp-I"/>
</dbReference>
<dbReference type="GO" id="GO:0005506">
    <property type="term" value="F:iron ion binding"/>
    <property type="evidence" value="ECO:0007669"/>
    <property type="project" value="InterPro"/>
</dbReference>
<evidence type="ECO:0000256" key="4">
    <source>
        <dbReference type="ARBA" id="ARBA00022723"/>
    </source>
</evidence>
<dbReference type="PANTHER" id="PTHR24305">
    <property type="entry name" value="CYTOCHROME P450"/>
    <property type="match status" value="1"/>
</dbReference>
<comment type="similarity">
    <text evidence="2 9">Belongs to the cytochrome P450 family.</text>
</comment>
<organism evidence="10 11">
    <name type="scientific">Aspergillus bombycis</name>
    <dbReference type="NCBI Taxonomy" id="109264"/>
    <lineage>
        <taxon>Eukaryota</taxon>
        <taxon>Fungi</taxon>
        <taxon>Dikarya</taxon>
        <taxon>Ascomycota</taxon>
        <taxon>Pezizomycotina</taxon>
        <taxon>Eurotiomycetes</taxon>
        <taxon>Eurotiomycetidae</taxon>
        <taxon>Eurotiales</taxon>
        <taxon>Aspergillaceae</taxon>
        <taxon>Aspergillus</taxon>
    </lineage>
</organism>
<dbReference type="InterPro" id="IPR050121">
    <property type="entry name" value="Cytochrome_P450_monoxygenase"/>
</dbReference>
<evidence type="ECO:0000256" key="5">
    <source>
        <dbReference type="ARBA" id="ARBA00023002"/>
    </source>
</evidence>
<dbReference type="Pfam" id="PF00067">
    <property type="entry name" value="p450"/>
    <property type="match status" value="1"/>
</dbReference>
<dbReference type="EMBL" id="LYCR01000006">
    <property type="protein sequence ID" value="OGM49879.1"/>
    <property type="molecule type" value="Genomic_DNA"/>
</dbReference>
<keyword evidence="6 8" id="KW-0408">Iron</keyword>
<dbReference type="Gene3D" id="1.10.630.10">
    <property type="entry name" value="Cytochrome P450"/>
    <property type="match status" value="1"/>
</dbReference>
<evidence type="ECO:0000313" key="10">
    <source>
        <dbReference type="EMBL" id="OGM49879.1"/>
    </source>
</evidence>
<dbReference type="GO" id="GO:0020037">
    <property type="term" value="F:heme binding"/>
    <property type="evidence" value="ECO:0007669"/>
    <property type="project" value="InterPro"/>
</dbReference>
<dbReference type="OrthoDB" id="1470350at2759"/>